<dbReference type="SUPFAM" id="SSF53474">
    <property type="entry name" value="alpha/beta-Hydrolases"/>
    <property type="match status" value="1"/>
</dbReference>
<protein>
    <recommendedName>
        <fullName evidence="8">Lipid droplet-associated hydrolase</fullName>
    </recommendedName>
</protein>
<comment type="caution">
    <text evidence="6">The sequence shown here is derived from an EMBL/GenBank/DDBJ whole genome shotgun (WGS) entry which is preliminary data.</text>
</comment>
<reference evidence="6" key="1">
    <citation type="journal article" date="2021" name="Nat. Commun.">
        <title>Genetic determinants of endophytism in the Arabidopsis root mycobiome.</title>
        <authorList>
            <person name="Mesny F."/>
            <person name="Miyauchi S."/>
            <person name="Thiergart T."/>
            <person name="Pickel B."/>
            <person name="Atanasova L."/>
            <person name="Karlsson M."/>
            <person name="Huettel B."/>
            <person name="Barry K.W."/>
            <person name="Haridas S."/>
            <person name="Chen C."/>
            <person name="Bauer D."/>
            <person name="Andreopoulos W."/>
            <person name="Pangilinan J."/>
            <person name="LaButti K."/>
            <person name="Riley R."/>
            <person name="Lipzen A."/>
            <person name="Clum A."/>
            <person name="Drula E."/>
            <person name="Henrissat B."/>
            <person name="Kohler A."/>
            <person name="Grigoriev I.V."/>
            <person name="Martin F.M."/>
            <person name="Hacquard S."/>
        </authorList>
    </citation>
    <scope>NUCLEOTIDE SEQUENCE</scope>
    <source>
        <strain evidence="6">MPI-CAGE-CH-0243</strain>
    </source>
</reference>
<dbReference type="EMBL" id="JAGMWT010000009">
    <property type="protein sequence ID" value="KAH7122822.1"/>
    <property type="molecule type" value="Genomic_DNA"/>
</dbReference>
<evidence type="ECO:0000256" key="1">
    <source>
        <dbReference type="ARBA" id="ARBA00004502"/>
    </source>
</evidence>
<evidence type="ECO:0000256" key="5">
    <source>
        <dbReference type="SAM" id="Phobius"/>
    </source>
</evidence>
<dbReference type="GO" id="GO:0016298">
    <property type="term" value="F:lipase activity"/>
    <property type="evidence" value="ECO:0007669"/>
    <property type="project" value="InterPro"/>
</dbReference>
<keyword evidence="5" id="KW-0812">Transmembrane</keyword>
<dbReference type="Gene3D" id="3.40.50.1820">
    <property type="entry name" value="alpha/beta hydrolase"/>
    <property type="match status" value="1"/>
</dbReference>
<feature type="transmembrane region" description="Helical" evidence="5">
    <location>
        <begin position="139"/>
        <end position="157"/>
    </location>
</feature>
<keyword evidence="5" id="KW-1133">Transmembrane helix</keyword>
<accession>A0A9P9IJS5</accession>
<evidence type="ECO:0000256" key="3">
    <source>
        <dbReference type="ARBA" id="ARBA00022677"/>
    </source>
</evidence>
<dbReference type="GO" id="GO:0019915">
    <property type="term" value="P:lipid storage"/>
    <property type="evidence" value="ECO:0007669"/>
    <property type="project" value="InterPro"/>
</dbReference>
<evidence type="ECO:0000256" key="2">
    <source>
        <dbReference type="ARBA" id="ARBA00008300"/>
    </source>
</evidence>
<evidence type="ECO:0000256" key="4">
    <source>
        <dbReference type="ARBA" id="ARBA00022801"/>
    </source>
</evidence>
<evidence type="ECO:0008006" key="8">
    <source>
        <dbReference type="Google" id="ProtNLM"/>
    </source>
</evidence>
<name>A0A9P9IJS5_9PLEO</name>
<dbReference type="GO" id="GO:0005811">
    <property type="term" value="C:lipid droplet"/>
    <property type="evidence" value="ECO:0007669"/>
    <property type="project" value="UniProtKB-SubCell"/>
</dbReference>
<keyword evidence="3" id="KW-0551">Lipid droplet</keyword>
<keyword evidence="5" id="KW-0472">Membrane</keyword>
<proteinExistence type="inferred from homology"/>
<comment type="similarity">
    <text evidence="2">Belongs to the AB hydrolase superfamily. LDAH family.</text>
</comment>
<dbReference type="Pfam" id="PF10230">
    <property type="entry name" value="LIDHydrolase"/>
    <property type="match status" value="1"/>
</dbReference>
<evidence type="ECO:0000313" key="7">
    <source>
        <dbReference type="Proteomes" id="UP000700596"/>
    </source>
</evidence>
<dbReference type="InterPro" id="IPR029058">
    <property type="entry name" value="AB_hydrolase_fold"/>
</dbReference>
<dbReference type="InterPro" id="IPR019363">
    <property type="entry name" value="LDAH"/>
</dbReference>
<feature type="transmembrane region" description="Helical" evidence="5">
    <location>
        <begin position="177"/>
        <end position="198"/>
    </location>
</feature>
<dbReference type="AlphaFoldDB" id="A0A9P9IJS5"/>
<evidence type="ECO:0000313" key="6">
    <source>
        <dbReference type="EMBL" id="KAH7122822.1"/>
    </source>
</evidence>
<dbReference type="Proteomes" id="UP000700596">
    <property type="component" value="Unassembled WGS sequence"/>
</dbReference>
<keyword evidence="4" id="KW-0378">Hydrolase</keyword>
<gene>
    <name evidence="6" type="ORF">B0J11DRAFT_551345</name>
</gene>
<dbReference type="OrthoDB" id="448051at2759"/>
<organism evidence="6 7">
    <name type="scientific">Dendryphion nanum</name>
    <dbReference type="NCBI Taxonomy" id="256645"/>
    <lineage>
        <taxon>Eukaryota</taxon>
        <taxon>Fungi</taxon>
        <taxon>Dikarya</taxon>
        <taxon>Ascomycota</taxon>
        <taxon>Pezizomycotina</taxon>
        <taxon>Dothideomycetes</taxon>
        <taxon>Pleosporomycetidae</taxon>
        <taxon>Pleosporales</taxon>
        <taxon>Torulaceae</taxon>
        <taxon>Dendryphion</taxon>
    </lineage>
</organism>
<dbReference type="PANTHER" id="PTHR13390">
    <property type="entry name" value="LIPASE"/>
    <property type="match status" value="1"/>
</dbReference>
<dbReference type="PANTHER" id="PTHR13390:SF0">
    <property type="entry name" value="LIPID DROPLET-ASSOCIATED HYDROLASE"/>
    <property type="match status" value="1"/>
</dbReference>
<keyword evidence="7" id="KW-1185">Reference proteome</keyword>
<sequence length="342" mass="37934">MSPIPDALHLLPSLRPSPTSRTTYILYFIPGNPGLISYYTTFLSHLLKLLTSTPTPPSIEIHGRSLSGFEVHPTTQRDGPYTVDQQIAHSEADVRRIVRDARRQGEGKDVKVILMGHSLGTYMVLELVRRLRKDEDKEDGVIVAGGVCLFATVMELAKSDSGVKARGVLSLPYFPLMVSIIAKLLFSFLPLGFLAWLIGTLMSFPPDGARVTASFIQSRDGVRQALFMANDEMTAISTDKWGEEVWGAMAVVGGKGESRSRLKFLFAEKDHWLSDKTRDELIRLRGRKKVVGIMGKAETWKPEMYVDATEGWVHGFCIKQSVSVAGKVKGWVEEIIADNVGR</sequence>
<comment type="subcellular location">
    <subcellularLocation>
        <location evidence="1">Lipid droplet</location>
    </subcellularLocation>
</comment>